<feature type="transmembrane region" description="Helical" evidence="9">
    <location>
        <begin position="6"/>
        <end position="27"/>
    </location>
</feature>
<evidence type="ECO:0000256" key="1">
    <source>
        <dbReference type="ARBA" id="ARBA00004651"/>
    </source>
</evidence>
<dbReference type="GO" id="GO:0006865">
    <property type="term" value="P:amino acid transport"/>
    <property type="evidence" value="ECO:0007669"/>
    <property type="project" value="UniProtKB-KW"/>
</dbReference>
<dbReference type="PANTHER" id="PTHR11795:SF451">
    <property type="entry name" value="ABC TRANSPORTER PERMEASE PROTEIN"/>
    <property type="match status" value="1"/>
</dbReference>
<keyword evidence="4 9" id="KW-0812">Transmembrane</keyword>
<dbReference type="InterPro" id="IPR052157">
    <property type="entry name" value="BCAA_transport_permease"/>
</dbReference>
<keyword evidence="3" id="KW-1003">Cell membrane</keyword>
<evidence type="ECO:0000313" key="11">
    <source>
        <dbReference type="Proteomes" id="UP001208074"/>
    </source>
</evidence>
<dbReference type="PANTHER" id="PTHR11795">
    <property type="entry name" value="BRANCHED-CHAIN AMINO ACID TRANSPORT SYSTEM PERMEASE PROTEIN LIVH"/>
    <property type="match status" value="1"/>
</dbReference>
<comment type="similarity">
    <text evidence="8">Belongs to the binding-protein-dependent transport system permease family. LivHM subfamily.</text>
</comment>
<dbReference type="InterPro" id="IPR001851">
    <property type="entry name" value="ABC_transp_permease"/>
</dbReference>
<feature type="transmembrane region" description="Helical" evidence="9">
    <location>
        <begin position="260"/>
        <end position="280"/>
    </location>
</feature>
<dbReference type="GO" id="GO:0005886">
    <property type="term" value="C:plasma membrane"/>
    <property type="evidence" value="ECO:0007669"/>
    <property type="project" value="UniProtKB-SubCell"/>
</dbReference>
<keyword evidence="5" id="KW-0029">Amino-acid transport</keyword>
<feature type="transmembrane region" description="Helical" evidence="9">
    <location>
        <begin position="142"/>
        <end position="159"/>
    </location>
</feature>
<keyword evidence="2" id="KW-0813">Transport</keyword>
<comment type="subcellular location">
    <subcellularLocation>
        <location evidence="1">Cell membrane</location>
        <topology evidence="1">Multi-pass membrane protein</topology>
    </subcellularLocation>
</comment>
<evidence type="ECO:0000256" key="4">
    <source>
        <dbReference type="ARBA" id="ARBA00022692"/>
    </source>
</evidence>
<sequence length="294" mass="31518">MIDALNYLINGVLTGLLYALIAMGFVVIYRASKVFNFAQGELVVFGGYMVWWSIFQMGLPLWIGLPVAFISSAIFGLLIERIFFARLVGESVFSMVMVTIGLLILIRGVVLVLFGPQVRAFPVIFPLQPLIFGDLVISRSLLYGGIMTVVIGLGLSWFFNRTRAGLTMTAVAEDHQVAMSMGVSVQRSIAFAWTLGAVLSTLGAIVHLSGRSINMMSSDIGLAALPVALLAGLESIGGLLLAGIVVGVIQSLASAYLDPIVGGSLGSVFPFIIMLLVLLIRPTGMFGWKTIERV</sequence>
<proteinExistence type="inferred from homology"/>
<dbReference type="CDD" id="cd06582">
    <property type="entry name" value="TM_PBP1_LivH_like"/>
    <property type="match status" value="1"/>
</dbReference>
<protein>
    <submittedName>
        <fullName evidence="10">Branched-chain amino acid ABC transporter permease</fullName>
    </submittedName>
</protein>
<dbReference type="EMBL" id="JAPKNB010000025">
    <property type="protein sequence ID" value="MCX5567546.1"/>
    <property type="molecule type" value="Genomic_DNA"/>
</dbReference>
<evidence type="ECO:0000256" key="6">
    <source>
        <dbReference type="ARBA" id="ARBA00022989"/>
    </source>
</evidence>
<evidence type="ECO:0000256" key="5">
    <source>
        <dbReference type="ARBA" id="ARBA00022970"/>
    </source>
</evidence>
<dbReference type="AlphaFoldDB" id="A0AAW5W0N0"/>
<feature type="transmembrane region" description="Helical" evidence="9">
    <location>
        <begin position="220"/>
        <end position="248"/>
    </location>
</feature>
<accession>A0AAW5W0N0</accession>
<reference evidence="10" key="1">
    <citation type="submission" date="2022-11" db="EMBL/GenBank/DDBJ databases">
        <title>Biodiversity and phylogenetic relationships of bacteria.</title>
        <authorList>
            <person name="Machado R.A.R."/>
            <person name="Bhat A."/>
            <person name="Loulou A."/>
            <person name="Kallel S."/>
        </authorList>
    </citation>
    <scope>NUCLEOTIDE SEQUENCE</scope>
    <source>
        <strain evidence="10">DSM 16503</strain>
    </source>
</reference>
<organism evidence="10 11">
    <name type="scientific">Alcaligenes phenolicus</name>
    <dbReference type="NCBI Taxonomy" id="232846"/>
    <lineage>
        <taxon>Bacteria</taxon>
        <taxon>Pseudomonadati</taxon>
        <taxon>Pseudomonadota</taxon>
        <taxon>Betaproteobacteria</taxon>
        <taxon>Burkholderiales</taxon>
        <taxon>Alcaligenaceae</taxon>
        <taxon>Alcaligenes</taxon>
    </lineage>
</organism>
<evidence type="ECO:0000256" key="8">
    <source>
        <dbReference type="ARBA" id="ARBA00037998"/>
    </source>
</evidence>
<dbReference type="Proteomes" id="UP001208074">
    <property type="component" value="Unassembled WGS sequence"/>
</dbReference>
<feature type="transmembrane region" description="Helical" evidence="9">
    <location>
        <begin position="61"/>
        <end position="79"/>
    </location>
</feature>
<keyword evidence="6 9" id="KW-1133">Transmembrane helix</keyword>
<name>A0AAW5W0N0_9BURK</name>
<evidence type="ECO:0000256" key="2">
    <source>
        <dbReference type="ARBA" id="ARBA00022448"/>
    </source>
</evidence>
<evidence type="ECO:0000256" key="9">
    <source>
        <dbReference type="SAM" id="Phobius"/>
    </source>
</evidence>
<evidence type="ECO:0000313" key="10">
    <source>
        <dbReference type="EMBL" id="MCX5567546.1"/>
    </source>
</evidence>
<dbReference type="Pfam" id="PF02653">
    <property type="entry name" value="BPD_transp_2"/>
    <property type="match status" value="1"/>
</dbReference>
<dbReference type="RefSeq" id="WP_026484899.1">
    <property type="nucleotide sequence ID" value="NZ_JAPKNB010000025.1"/>
</dbReference>
<keyword evidence="7 9" id="KW-0472">Membrane</keyword>
<feature type="transmembrane region" description="Helical" evidence="9">
    <location>
        <begin position="91"/>
        <end position="114"/>
    </location>
</feature>
<dbReference type="GO" id="GO:0022857">
    <property type="term" value="F:transmembrane transporter activity"/>
    <property type="evidence" value="ECO:0007669"/>
    <property type="project" value="InterPro"/>
</dbReference>
<gene>
    <name evidence="10" type="ORF">OSH02_19425</name>
</gene>
<evidence type="ECO:0000256" key="3">
    <source>
        <dbReference type="ARBA" id="ARBA00022475"/>
    </source>
</evidence>
<feature type="transmembrane region" description="Helical" evidence="9">
    <location>
        <begin position="189"/>
        <end position="208"/>
    </location>
</feature>
<comment type="caution">
    <text evidence="10">The sequence shown here is derived from an EMBL/GenBank/DDBJ whole genome shotgun (WGS) entry which is preliminary data.</text>
</comment>
<evidence type="ECO:0000256" key="7">
    <source>
        <dbReference type="ARBA" id="ARBA00023136"/>
    </source>
</evidence>